<gene>
    <name evidence="4" type="ORF">TRAVEDRAFT_54076</name>
</gene>
<reference evidence="5" key="1">
    <citation type="journal article" date="2012" name="Science">
        <title>The Paleozoic origin of enzymatic lignin decomposition reconstructed from 31 fungal genomes.</title>
        <authorList>
            <person name="Floudas D."/>
            <person name="Binder M."/>
            <person name="Riley R."/>
            <person name="Barry K."/>
            <person name="Blanchette R.A."/>
            <person name="Henrissat B."/>
            <person name="Martinez A.T."/>
            <person name="Otillar R."/>
            <person name="Spatafora J.W."/>
            <person name="Yadav J.S."/>
            <person name="Aerts A."/>
            <person name="Benoit I."/>
            <person name="Boyd A."/>
            <person name="Carlson A."/>
            <person name="Copeland A."/>
            <person name="Coutinho P.M."/>
            <person name="de Vries R.P."/>
            <person name="Ferreira P."/>
            <person name="Findley K."/>
            <person name="Foster B."/>
            <person name="Gaskell J."/>
            <person name="Glotzer D."/>
            <person name="Gorecki P."/>
            <person name="Heitman J."/>
            <person name="Hesse C."/>
            <person name="Hori C."/>
            <person name="Igarashi K."/>
            <person name="Jurgens J.A."/>
            <person name="Kallen N."/>
            <person name="Kersten P."/>
            <person name="Kohler A."/>
            <person name="Kuees U."/>
            <person name="Kumar T.K.A."/>
            <person name="Kuo A."/>
            <person name="LaButti K."/>
            <person name="Larrondo L.F."/>
            <person name="Lindquist E."/>
            <person name="Ling A."/>
            <person name="Lombard V."/>
            <person name="Lucas S."/>
            <person name="Lundell T."/>
            <person name="Martin R."/>
            <person name="McLaughlin D.J."/>
            <person name="Morgenstern I."/>
            <person name="Morin E."/>
            <person name="Murat C."/>
            <person name="Nagy L.G."/>
            <person name="Nolan M."/>
            <person name="Ohm R.A."/>
            <person name="Patyshakuliyeva A."/>
            <person name="Rokas A."/>
            <person name="Ruiz-Duenas F.J."/>
            <person name="Sabat G."/>
            <person name="Salamov A."/>
            <person name="Samejima M."/>
            <person name="Schmutz J."/>
            <person name="Slot J.C."/>
            <person name="St John F."/>
            <person name="Stenlid J."/>
            <person name="Sun H."/>
            <person name="Sun S."/>
            <person name="Syed K."/>
            <person name="Tsang A."/>
            <person name="Wiebenga A."/>
            <person name="Young D."/>
            <person name="Pisabarro A."/>
            <person name="Eastwood D.C."/>
            <person name="Martin F."/>
            <person name="Cullen D."/>
            <person name="Grigoriev I.V."/>
            <person name="Hibbett D.S."/>
        </authorList>
    </citation>
    <scope>NUCLEOTIDE SEQUENCE [LARGE SCALE GENOMIC DNA]</scope>
    <source>
        <strain evidence="5">FP-101664</strain>
    </source>
</reference>
<keyword evidence="3" id="KW-0472">Membrane</keyword>
<protein>
    <submittedName>
        <fullName evidence="4">Uncharacterized protein</fullName>
    </submittedName>
</protein>
<proteinExistence type="predicted"/>
<dbReference type="AlphaFoldDB" id="R7S7X9"/>
<organism evidence="4 5">
    <name type="scientific">Trametes versicolor (strain FP-101664)</name>
    <name type="common">White-rot fungus</name>
    <name type="synonym">Coriolus versicolor</name>
    <dbReference type="NCBI Taxonomy" id="717944"/>
    <lineage>
        <taxon>Eukaryota</taxon>
        <taxon>Fungi</taxon>
        <taxon>Dikarya</taxon>
        <taxon>Basidiomycota</taxon>
        <taxon>Agaricomycotina</taxon>
        <taxon>Agaricomycetes</taxon>
        <taxon>Polyporales</taxon>
        <taxon>Polyporaceae</taxon>
        <taxon>Trametes</taxon>
    </lineage>
</organism>
<dbReference type="EMBL" id="JH711797">
    <property type="protein sequence ID" value="EIW52101.1"/>
    <property type="molecule type" value="Genomic_DNA"/>
</dbReference>
<evidence type="ECO:0000256" key="2">
    <source>
        <dbReference type="SAM" id="MobiDB-lite"/>
    </source>
</evidence>
<evidence type="ECO:0000313" key="4">
    <source>
        <dbReference type="EMBL" id="EIW52101.1"/>
    </source>
</evidence>
<dbReference type="GeneID" id="19417306"/>
<keyword evidence="5" id="KW-1185">Reference proteome</keyword>
<evidence type="ECO:0000313" key="5">
    <source>
        <dbReference type="Proteomes" id="UP000054317"/>
    </source>
</evidence>
<accession>R7S7X9</accession>
<dbReference type="RefSeq" id="XP_008045187.1">
    <property type="nucleotide sequence ID" value="XM_008046996.1"/>
</dbReference>
<feature type="region of interest" description="Disordered" evidence="2">
    <location>
        <begin position="124"/>
        <end position="150"/>
    </location>
</feature>
<name>R7S7X9_TRAVS</name>
<keyword evidence="3" id="KW-0812">Transmembrane</keyword>
<keyword evidence="3" id="KW-1133">Transmembrane helix</keyword>
<dbReference type="Proteomes" id="UP000054317">
    <property type="component" value="Unassembled WGS sequence"/>
</dbReference>
<sequence length="171" mass="18970">MAEALIIIPIILAIPPVIEICCRSGALIFRSPSVRVKRLEDCLAKFENGLKGREGGEGKEDMLNRLEALKQELEQVTSDASDWESSKGTCPHIAHLAFWKPDLKEISAQIDELARRVEDFRKQAFPNKAASPKSSLRGSGGKHGTNSSSRAAFRWFGEPVKVRAWGPYVPR</sequence>
<evidence type="ECO:0000256" key="3">
    <source>
        <dbReference type="SAM" id="Phobius"/>
    </source>
</evidence>
<dbReference type="KEGG" id="tvs:TRAVEDRAFT_54076"/>
<feature type="transmembrane region" description="Helical" evidence="3">
    <location>
        <begin position="6"/>
        <end position="29"/>
    </location>
</feature>
<evidence type="ECO:0000256" key="1">
    <source>
        <dbReference type="SAM" id="Coils"/>
    </source>
</evidence>
<feature type="coiled-coil region" evidence="1">
    <location>
        <begin position="56"/>
        <end position="123"/>
    </location>
</feature>
<keyword evidence="1" id="KW-0175">Coiled coil</keyword>